<comment type="caution">
    <text evidence="2">The sequence shown here is derived from an EMBL/GenBank/DDBJ whole genome shotgun (WGS) entry which is preliminary data.</text>
</comment>
<keyword evidence="1" id="KW-0472">Membrane</keyword>
<protein>
    <submittedName>
        <fullName evidence="2">Uncharacterized protein</fullName>
    </submittedName>
</protein>
<name>A0A0G1CCX2_9BACT</name>
<feature type="transmembrane region" description="Helical" evidence="1">
    <location>
        <begin position="69"/>
        <end position="90"/>
    </location>
</feature>
<gene>
    <name evidence="2" type="ORF">UV12_C0007G0028</name>
</gene>
<dbReference type="InterPro" id="IPR014509">
    <property type="entry name" value="YjdF-like"/>
</dbReference>
<evidence type="ECO:0000256" key="1">
    <source>
        <dbReference type="SAM" id="Phobius"/>
    </source>
</evidence>
<feature type="transmembrane region" description="Helical" evidence="1">
    <location>
        <begin position="110"/>
        <end position="128"/>
    </location>
</feature>
<sequence length="135" mass="15412">MSSLRKPLPITLALSLFAIAIINASASAYYLYWTLRWLDMPMHFAGGAWLAGFGVWWQFSRREIGSRNFLAVLWVCLIYTISIGLVWEVYEAAISFFTIGYMNAMPDTLGDLLFDILGGTTVAVFTWWRMSQKHN</sequence>
<dbReference type="Pfam" id="PF09997">
    <property type="entry name" value="DUF2238"/>
    <property type="match status" value="1"/>
</dbReference>
<dbReference type="Proteomes" id="UP000034704">
    <property type="component" value="Unassembled WGS sequence"/>
</dbReference>
<organism evidence="2 3">
    <name type="scientific">Candidatus Nomurabacteria bacterium GW2011_GWC2_42_20</name>
    <dbReference type="NCBI Taxonomy" id="1618756"/>
    <lineage>
        <taxon>Bacteria</taxon>
        <taxon>Candidatus Nomuraibacteriota</taxon>
    </lineage>
</organism>
<accession>A0A0G1CCX2</accession>
<proteinExistence type="predicted"/>
<keyword evidence="1" id="KW-0812">Transmembrane</keyword>
<keyword evidence="1" id="KW-1133">Transmembrane helix</keyword>
<reference evidence="2 3" key="1">
    <citation type="journal article" date="2015" name="Nature">
        <title>rRNA introns, odd ribosomes, and small enigmatic genomes across a large radiation of phyla.</title>
        <authorList>
            <person name="Brown C.T."/>
            <person name="Hug L.A."/>
            <person name="Thomas B.C."/>
            <person name="Sharon I."/>
            <person name="Castelle C.J."/>
            <person name="Singh A."/>
            <person name="Wilkins M.J."/>
            <person name="Williams K.H."/>
            <person name="Banfield J.F."/>
        </authorList>
    </citation>
    <scope>NUCLEOTIDE SEQUENCE [LARGE SCALE GENOMIC DNA]</scope>
</reference>
<evidence type="ECO:0000313" key="2">
    <source>
        <dbReference type="EMBL" id="KKS47488.1"/>
    </source>
</evidence>
<feature type="transmembrane region" description="Helical" evidence="1">
    <location>
        <begin position="40"/>
        <end position="57"/>
    </location>
</feature>
<dbReference type="AlphaFoldDB" id="A0A0G1CCX2"/>
<dbReference type="EMBL" id="LCDG01000007">
    <property type="protein sequence ID" value="KKS47488.1"/>
    <property type="molecule type" value="Genomic_DNA"/>
</dbReference>
<evidence type="ECO:0000313" key="3">
    <source>
        <dbReference type="Proteomes" id="UP000034704"/>
    </source>
</evidence>